<comment type="similarity">
    <text evidence="1">Belongs to the F420H(2)-dependent quinone reductase family.</text>
</comment>
<dbReference type="InterPro" id="IPR004378">
    <property type="entry name" value="F420H2_quin_Rdtase"/>
</dbReference>
<dbReference type="Proteomes" id="UP001432062">
    <property type="component" value="Chromosome"/>
</dbReference>
<dbReference type="PANTHER" id="PTHR39428">
    <property type="entry name" value="F420H(2)-DEPENDENT QUINONE REDUCTASE RV1261C"/>
    <property type="match status" value="1"/>
</dbReference>
<evidence type="ECO:0000313" key="3">
    <source>
        <dbReference type="EMBL" id="WUV49395.1"/>
    </source>
</evidence>
<gene>
    <name evidence="3" type="ORF">OG563_15005</name>
</gene>
<comment type="catalytic activity">
    <reaction evidence="2">
        <text>oxidized coenzyme F420-(gamma-L-Glu)(n) + a quinol + H(+) = reduced coenzyme F420-(gamma-L-Glu)(n) + a quinone</text>
        <dbReference type="Rhea" id="RHEA:39663"/>
        <dbReference type="Rhea" id="RHEA-COMP:12939"/>
        <dbReference type="Rhea" id="RHEA-COMP:14378"/>
        <dbReference type="ChEBI" id="CHEBI:15378"/>
        <dbReference type="ChEBI" id="CHEBI:24646"/>
        <dbReference type="ChEBI" id="CHEBI:132124"/>
        <dbReference type="ChEBI" id="CHEBI:133980"/>
        <dbReference type="ChEBI" id="CHEBI:139511"/>
    </reaction>
</comment>
<protein>
    <submittedName>
        <fullName evidence="3">Nitroreductase family deazaflavin-dependent oxidoreductase</fullName>
    </submittedName>
</protein>
<dbReference type="Gene3D" id="2.30.110.10">
    <property type="entry name" value="Electron Transport, Fmn-binding Protein, Chain A"/>
    <property type="match status" value="1"/>
</dbReference>
<evidence type="ECO:0000313" key="4">
    <source>
        <dbReference type="Proteomes" id="UP001432062"/>
    </source>
</evidence>
<dbReference type="InterPro" id="IPR012349">
    <property type="entry name" value="Split_barrel_FMN-bd"/>
</dbReference>
<dbReference type="EMBL" id="CP109441">
    <property type="protein sequence ID" value="WUV49395.1"/>
    <property type="molecule type" value="Genomic_DNA"/>
</dbReference>
<organism evidence="3 4">
    <name type="scientific">Nocardia vinacea</name>
    <dbReference type="NCBI Taxonomy" id="96468"/>
    <lineage>
        <taxon>Bacteria</taxon>
        <taxon>Bacillati</taxon>
        <taxon>Actinomycetota</taxon>
        <taxon>Actinomycetes</taxon>
        <taxon>Mycobacteriales</taxon>
        <taxon>Nocardiaceae</taxon>
        <taxon>Nocardia</taxon>
    </lineage>
</organism>
<evidence type="ECO:0000256" key="1">
    <source>
        <dbReference type="ARBA" id="ARBA00008710"/>
    </source>
</evidence>
<dbReference type="RefSeq" id="WP_329413917.1">
    <property type="nucleotide sequence ID" value="NZ_CP109441.1"/>
</dbReference>
<name>A0ABZ1Z1G9_9NOCA</name>
<keyword evidence="4" id="KW-1185">Reference proteome</keyword>
<dbReference type="NCBIfam" id="TIGR00026">
    <property type="entry name" value="hi_GC_TIGR00026"/>
    <property type="match status" value="1"/>
</dbReference>
<evidence type="ECO:0000256" key="2">
    <source>
        <dbReference type="ARBA" id="ARBA00049106"/>
    </source>
</evidence>
<dbReference type="PANTHER" id="PTHR39428:SF1">
    <property type="entry name" value="F420H(2)-DEPENDENT QUINONE REDUCTASE RV1261C"/>
    <property type="match status" value="1"/>
</dbReference>
<dbReference type="Pfam" id="PF04075">
    <property type="entry name" value="F420H2_quin_red"/>
    <property type="match status" value="1"/>
</dbReference>
<proteinExistence type="inferred from homology"/>
<reference evidence="3" key="1">
    <citation type="submission" date="2022-10" db="EMBL/GenBank/DDBJ databases">
        <title>The complete genomes of actinobacterial strains from the NBC collection.</title>
        <authorList>
            <person name="Joergensen T.S."/>
            <person name="Alvarez Arevalo M."/>
            <person name="Sterndorff E.B."/>
            <person name="Faurdal D."/>
            <person name="Vuksanovic O."/>
            <person name="Mourched A.-S."/>
            <person name="Charusanti P."/>
            <person name="Shaw S."/>
            <person name="Blin K."/>
            <person name="Weber T."/>
        </authorList>
    </citation>
    <scope>NUCLEOTIDE SEQUENCE</scope>
    <source>
        <strain evidence="3">NBC_01482</strain>
    </source>
</reference>
<accession>A0ABZ1Z1G9</accession>
<sequence length="143" mass="15660">MSNEQRRQLHLDVIAEFRANAGKVGGQFANIPLLLLTTTGARTGESRTWPLAYQRDGDRVVVYAANGGRPNRPGWCHNLAAHPDAVVEVGTESWPVVASFAEGGERQQLWDRKLVDAPFLADFQAKVSWQIPVVILAPTNGNS</sequence>